<dbReference type="Proteomes" id="UP000242287">
    <property type="component" value="Unassembled WGS sequence"/>
</dbReference>
<feature type="compositionally biased region" description="Low complexity" evidence="1">
    <location>
        <begin position="428"/>
        <end position="439"/>
    </location>
</feature>
<dbReference type="AlphaFoldDB" id="A0A2A9NUS3"/>
<dbReference type="PANTHER" id="PTHR14445">
    <property type="entry name" value="GRB10 INTERACTING GYF PROTEIN"/>
    <property type="match status" value="1"/>
</dbReference>
<evidence type="ECO:0000313" key="4">
    <source>
        <dbReference type="Proteomes" id="UP000242287"/>
    </source>
</evidence>
<proteinExistence type="predicted"/>
<dbReference type="PROSITE" id="PS50829">
    <property type="entry name" value="GYF"/>
    <property type="match status" value="1"/>
</dbReference>
<name>A0A2A9NUS3_9AGAR</name>
<evidence type="ECO:0000313" key="3">
    <source>
        <dbReference type="EMBL" id="PFH54735.1"/>
    </source>
</evidence>
<feature type="compositionally biased region" description="Polar residues" evidence="1">
    <location>
        <begin position="392"/>
        <end position="427"/>
    </location>
</feature>
<dbReference type="OrthoDB" id="6415790at2759"/>
<dbReference type="GO" id="GO:0005829">
    <property type="term" value="C:cytosol"/>
    <property type="evidence" value="ECO:0007669"/>
    <property type="project" value="TreeGrafter"/>
</dbReference>
<dbReference type="EMBL" id="KZ301969">
    <property type="protein sequence ID" value="PFH54735.1"/>
    <property type="molecule type" value="Genomic_DNA"/>
</dbReference>
<feature type="compositionally biased region" description="Low complexity" evidence="1">
    <location>
        <begin position="1055"/>
        <end position="1069"/>
    </location>
</feature>
<dbReference type="InterPro" id="IPR035445">
    <property type="entry name" value="GYF-like_dom_sf"/>
</dbReference>
<feature type="compositionally biased region" description="Polar residues" evidence="1">
    <location>
        <begin position="124"/>
        <end position="133"/>
    </location>
</feature>
<feature type="compositionally biased region" description="Polar residues" evidence="1">
    <location>
        <begin position="105"/>
        <end position="117"/>
    </location>
</feature>
<feature type="domain" description="GYF" evidence="2">
    <location>
        <begin position="313"/>
        <end position="365"/>
    </location>
</feature>
<gene>
    <name evidence="3" type="ORF">AMATHDRAFT_277</name>
</gene>
<sequence length="1197" mass="129590">MHFGPEWMRTKHRPHKTPSPPPSTYSPLLSTMSPLDNPFRYSKHDLLRIYKDAPSKRSLPLDVERWDGVVRDFPSDPVSLREMDDTERKLFAGSLNSEMRRRQSTDYPSSLSTQSLSADRARLNHSNSVTNSPLRERFGALRRRDSTAPLPRKQSLSSLQTQAASPRDVGLPSPRTRVGLAPNFDGVLNSGDSWVARRRASEVSLKSAIAISREPSGDPPYDGRANEIREEGEEDQEDLGGAVQKNSAEKQDTRRVMFPPQSKGAAPQEPGPADNEPSNLDDYATRSDGNTFNQVNSDVAAANGPPGLQDLANVEWSYKDPTGQVQGPFRASLMQKWYDDGYFSPDLPMMRTYLDSHWTTVEDLMRRASGDKIFLSPPLPVAPPGLSRRTESPLQSYPSTDHNTFVSLNQPSPVRTLRSSTLDSYLTSNSNPSDSPPSSFGAGRFSNDSPDPLAFGGRGGNSPYFNGDPTANGRINRGHVGDPPVPYGTQRITYNDVSLEPAIALRTSPYPNVTSTRASTTESYTLNGGYHAGPYTPALDSLHPRGLDTTAFNAYNQTSAGLGPGILYHNLGSNHDGPFHDVLPRNTPYPQHEYGTLNSLGGQRLGFMTDEVAPSFSQYGALTGASPRPIGSGQVPFLQSSSSYTPQINQAPSANSPLDQNLSIISEAAIPIADRSNQSSWRNVTETPLQRRPGPFDPSHPTSTNTMVLPLTRAASQEPPWGNNDESAQISQLKQTAPWVYKSIMSDDWKEESEHDRLTFSNVGQHNQQYESVAKSTGSIISTSTPLEPVNLPPEAVEHVDTRLVPVAEGSRWEHSKSVSQVNQDTGPTVPSLDSPTRVEPPTPAPAPPLPKAAWVKEEDVKKTKGITPTISLREIQEAESKKIEARKAADRASRLSSPTPADAKDDVQPFTTSWGLPSSQAGARSTSTPKEISSISISPVTIPPAPVWTNAVKTPTAVKSMKEIQEEEERRKKLVAKESVASVATRKTHAETVNKSLPAIANQGGAWTIVGANGKPAAPAAVTSAKTPIPSASAVISSSTPSSRHNGASNSRIAVASAPPKPTSTTTPKADDFPTAPSHEFLRWLTDSLKGLNHTVNVEEIVSMLLSFPLDPDPSTVELISDLIYTNSTTLDGRRFAAEFISKRKSDAASRAKTTGPLGKGSVKPISIADVVKAAPKSTQSEWAFKVVNKKKKGGK</sequence>
<dbReference type="CDD" id="cd00072">
    <property type="entry name" value="GYF"/>
    <property type="match status" value="1"/>
</dbReference>
<feature type="compositionally biased region" description="Basic and acidic residues" evidence="1">
    <location>
        <begin position="134"/>
        <end position="146"/>
    </location>
</feature>
<dbReference type="SUPFAM" id="SSF55277">
    <property type="entry name" value="GYF domain"/>
    <property type="match status" value="1"/>
</dbReference>
<feature type="region of interest" description="Disordered" evidence="1">
    <location>
        <begin position="886"/>
        <end position="933"/>
    </location>
</feature>
<feature type="region of interest" description="Disordered" evidence="1">
    <location>
        <begin position="230"/>
        <end position="306"/>
    </location>
</feature>
<dbReference type="SMART" id="SM00444">
    <property type="entry name" value="GYF"/>
    <property type="match status" value="1"/>
</dbReference>
<dbReference type="Pfam" id="PF02213">
    <property type="entry name" value="GYF"/>
    <property type="match status" value="1"/>
</dbReference>
<feature type="region of interest" description="Disordered" evidence="1">
    <location>
        <begin position="93"/>
        <end position="190"/>
    </location>
</feature>
<reference evidence="3 4" key="1">
    <citation type="submission" date="2014-02" db="EMBL/GenBank/DDBJ databases">
        <title>Transposable element dynamics among asymbiotic and ectomycorrhizal Amanita fungi.</title>
        <authorList>
            <consortium name="DOE Joint Genome Institute"/>
            <person name="Hess J."/>
            <person name="Skrede I."/>
            <person name="Wolfe B."/>
            <person name="LaButti K."/>
            <person name="Ohm R.A."/>
            <person name="Grigoriev I.V."/>
            <person name="Pringle A."/>
        </authorList>
    </citation>
    <scope>NUCLEOTIDE SEQUENCE [LARGE SCALE GENOMIC DNA]</scope>
    <source>
        <strain evidence="3 4">SKay4041</strain>
    </source>
</reference>
<organism evidence="3 4">
    <name type="scientific">Amanita thiersii Skay4041</name>
    <dbReference type="NCBI Taxonomy" id="703135"/>
    <lineage>
        <taxon>Eukaryota</taxon>
        <taxon>Fungi</taxon>
        <taxon>Dikarya</taxon>
        <taxon>Basidiomycota</taxon>
        <taxon>Agaricomycotina</taxon>
        <taxon>Agaricomycetes</taxon>
        <taxon>Agaricomycetidae</taxon>
        <taxon>Agaricales</taxon>
        <taxon>Pluteineae</taxon>
        <taxon>Amanitaceae</taxon>
        <taxon>Amanita</taxon>
    </lineage>
</organism>
<dbReference type="InterPro" id="IPR003169">
    <property type="entry name" value="GYF"/>
</dbReference>
<feature type="compositionally biased region" description="Polar residues" evidence="1">
    <location>
        <begin position="818"/>
        <end position="835"/>
    </location>
</feature>
<dbReference type="InterPro" id="IPR051640">
    <property type="entry name" value="GRB10-interact_GYF"/>
</dbReference>
<evidence type="ECO:0000259" key="2">
    <source>
        <dbReference type="PROSITE" id="PS50829"/>
    </source>
</evidence>
<dbReference type="PANTHER" id="PTHR14445:SF36">
    <property type="entry name" value="FI03272P-RELATED"/>
    <property type="match status" value="1"/>
</dbReference>
<evidence type="ECO:0000256" key="1">
    <source>
        <dbReference type="SAM" id="MobiDB-lite"/>
    </source>
</evidence>
<dbReference type="STRING" id="703135.A0A2A9NUS3"/>
<keyword evidence="4" id="KW-1185">Reference proteome</keyword>
<feature type="region of interest" description="Disordered" evidence="1">
    <location>
        <begin position="373"/>
        <end position="482"/>
    </location>
</feature>
<feature type="compositionally biased region" description="Low complexity" evidence="1">
    <location>
        <begin position="1033"/>
        <end position="1044"/>
    </location>
</feature>
<dbReference type="Gene3D" id="3.30.1490.40">
    <property type="match status" value="1"/>
</dbReference>
<feature type="compositionally biased region" description="Pro residues" evidence="1">
    <location>
        <begin position="839"/>
        <end position="851"/>
    </location>
</feature>
<protein>
    <recommendedName>
        <fullName evidence="2">GYF domain-containing protein</fullName>
    </recommendedName>
</protein>
<feature type="region of interest" description="Disordered" evidence="1">
    <location>
        <begin position="811"/>
        <end position="852"/>
    </location>
</feature>
<feature type="region of interest" description="Disordered" evidence="1">
    <location>
        <begin position="1"/>
        <end position="27"/>
    </location>
</feature>
<feature type="compositionally biased region" description="Polar residues" evidence="1">
    <location>
        <begin position="287"/>
        <end position="297"/>
    </location>
</feature>
<feature type="compositionally biased region" description="Polar residues" evidence="1">
    <location>
        <begin position="910"/>
        <end position="932"/>
    </location>
</feature>
<feature type="region of interest" description="Disordered" evidence="1">
    <location>
        <begin position="1033"/>
        <end position="1075"/>
    </location>
</feature>
<accession>A0A2A9NUS3</accession>
<feature type="compositionally biased region" description="Low complexity" evidence="1">
    <location>
        <begin position="154"/>
        <end position="165"/>
    </location>
</feature>